<dbReference type="EMBL" id="MU117981">
    <property type="protein sequence ID" value="KAF9650819.1"/>
    <property type="molecule type" value="Genomic_DNA"/>
</dbReference>
<feature type="non-terminal residue" evidence="1">
    <location>
        <position position="83"/>
    </location>
</feature>
<keyword evidence="2" id="KW-1185">Reference proteome</keyword>
<evidence type="ECO:0000313" key="2">
    <source>
        <dbReference type="Proteomes" id="UP000886501"/>
    </source>
</evidence>
<proteinExistence type="predicted"/>
<protein>
    <submittedName>
        <fullName evidence="1">Uncharacterized protein</fullName>
    </submittedName>
</protein>
<gene>
    <name evidence="1" type="ORF">BDM02DRAFT_3067701</name>
</gene>
<evidence type="ECO:0000313" key="1">
    <source>
        <dbReference type="EMBL" id="KAF9650819.1"/>
    </source>
</evidence>
<name>A0ACB6ZMP5_THEGA</name>
<feature type="non-terminal residue" evidence="1">
    <location>
        <position position="1"/>
    </location>
</feature>
<reference evidence="1" key="1">
    <citation type="submission" date="2019-10" db="EMBL/GenBank/DDBJ databases">
        <authorList>
            <consortium name="DOE Joint Genome Institute"/>
            <person name="Kuo A."/>
            <person name="Miyauchi S."/>
            <person name="Kiss E."/>
            <person name="Drula E."/>
            <person name="Kohler A."/>
            <person name="Sanchez-Garcia M."/>
            <person name="Andreopoulos B."/>
            <person name="Barry K.W."/>
            <person name="Bonito G."/>
            <person name="Buee M."/>
            <person name="Carver A."/>
            <person name="Chen C."/>
            <person name="Cichocki N."/>
            <person name="Clum A."/>
            <person name="Culley D."/>
            <person name="Crous P.W."/>
            <person name="Fauchery L."/>
            <person name="Girlanda M."/>
            <person name="Hayes R."/>
            <person name="Keri Z."/>
            <person name="Labutti K."/>
            <person name="Lipzen A."/>
            <person name="Lombard V."/>
            <person name="Magnuson J."/>
            <person name="Maillard F."/>
            <person name="Morin E."/>
            <person name="Murat C."/>
            <person name="Nolan M."/>
            <person name="Ohm R."/>
            <person name="Pangilinan J."/>
            <person name="Pereira M."/>
            <person name="Perotto S."/>
            <person name="Peter M."/>
            <person name="Riley R."/>
            <person name="Sitrit Y."/>
            <person name="Stielow B."/>
            <person name="Szollosi G."/>
            <person name="Zifcakova L."/>
            <person name="Stursova M."/>
            <person name="Spatafora J.W."/>
            <person name="Tedersoo L."/>
            <person name="Vaario L.-M."/>
            <person name="Yamada A."/>
            <person name="Yan M."/>
            <person name="Wang P."/>
            <person name="Xu J."/>
            <person name="Bruns T."/>
            <person name="Baldrian P."/>
            <person name="Vilgalys R."/>
            <person name="Henrissat B."/>
            <person name="Grigoriev I.V."/>
            <person name="Hibbett D."/>
            <person name="Nagy L.G."/>
            <person name="Martin F.M."/>
        </authorList>
    </citation>
    <scope>NUCLEOTIDE SEQUENCE</scope>
    <source>
        <strain evidence="1">P2</strain>
    </source>
</reference>
<accession>A0ACB6ZMP5</accession>
<sequence>NDQGDLVVMKGDQYDVREKPTHATDTAGAVRNLGKPVAPAARYAAAGADELCLLNITFFRHSPLNDQPTLAAVLAASQEVFVP</sequence>
<comment type="caution">
    <text evidence="1">The sequence shown here is derived from an EMBL/GenBank/DDBJ whole genome shotgun (WGS) entry which is preliminary data.</text>
</comment>
<organism evidence="1 2">
    <name type="scientific">Thelephora ganbajun</name>
    <name type="common">Ganba fungus</name>
    <dbReference type="NCBI Taxonomy" id="370292"/>
    <lineage>
        <taxon>Eukaryota</taxon>
        <taxon>Fungi</taxon>
        <taxon>Dikarya</taxon>
        <taxon>Basidiomycota</taxon>
        <taxon>Agaricomycotina</taxon>
        <taxon>Agaricomycetes</taxon>
        <taxon>Thelephorales</taxon>
        <taxon>Thelephoraceae</taxon>
        <taxon>Thelephora</taxon>
    </lineage>
</organism>
<dbReference type="Proteomes" id="UP000886501">
    <property type="component" value="Unassembled WGS sequence"/>
</dbReference>
<reference evidence="1" key="2">
    <citation type="journal article" date="2020" name="Nat. Commun.">
        <title>Large-scale genome sequencing of mycorrhizal fungi provides insights into the early evolution of symbiotic traits.</title>
        <authorList>
            <person name="Miyauchi S."/>
            <person name="Kiss E."/>
            <person name="Kuo A."/>
            <person name="Drula E."/>
            <person name="Kohler A."/>
            <person name="Sanchez-Garcia M."/>
            <person name="Morin E."/>
            <person name="Andreopoulos B."/>
            <person name="Barry K.W."/>
            <person name="Bonito G."/>
            <person name="Buee M."/>
            <person name="Carver A."/>
            <person name="Chen C."/>
            <person name="Cichocki N."/>
            <person name="Clum A."/>
            <person name="Culley D."/>
            <person name="Crous P.W."/>
            <person name="Fauchery L."/>
            <person name="Girlanda M."/>
            <person name="Hayes R.D."/>
            <person name="Keri Z."/>
            <person name="LaButti K."/>
            <person name="Lipzen A."/>
            <person name="Lombard V."/>
            <person name="Magnuson J."/>
            <person name="Maillard F."/>
            <person name="Murat C."/>
            <person name="Nolan M."/>
            <person name="Ohm R.A."/>
            <person name="Pangilinan J."/>
            <person name="Pereira M.F."/>
            <person name="Perotto S."/>
            <person name="Peter M."/>
            <person name="Pfister S."/>
            <person name="Riley R."/>
            <person name="Sitrit Y."/>
            <person name="Stielow J.B."/>
            <person name="Szollosi G."/>
            <person name="Zifcakova L."/>
            <person name="Stursova M."/>
            <person name="Spatafora J.W."/>
            <person name="Tedersoo L."/>
            <person name="Vaario L.M."/>
            <person name="Yamada A."/>
            <person name="Yan M."/>
            <person name="Wang P."/>
            <person name="Xu J."/>
            <person name="Bruns T."/>
            <person name="Baldrian P."/>
            <person name="Vilgalys R."/>
            <person name="Dunand C."/>
            <person name="Henrissat B."/>
            <person name="Grigoriev I.V."/>
            <person name="Hibbett D."/>
            <person name="Nagy L.G."/>
            <person name="Martin F.M."/>
        </authorList>
    </citation>
    <scope>NUCLEOTIDE SEQUENCE</scope>
    <source>
        <strain evidence="1">P2</strain>
    </source>
</reference>